<evidence type="ECO:0000256" key="1">
    <source>
        <dbReference type="SAM" id="MobiDB-lite"/>
    </source>
</evidence>
<feature type="transmembrane region" description="Helical" evidence="2">
    <location>
        <begin position="117"/>
        <end position="141"/>
    </location>
</feature>
<keyword evidence="2" id="KW-0472">Membrane</keyword>
<evidence type="ECO:0000256" key="2">
    <source>
        <dbReference type="SAM" id="Phobius"/>
    </source>
</evidence>
<dbReference type="EMBL" id="JACRSS010000001">
    <property type="protein sequence ID" value="MBC8537632.1"/>
    <property type="molecule type" value="Genomic_DNA"/>
</dbReference>
<reference evidence="3" key="1">
    <citation type="submission" date="2020-08" db="EMBL/GenBank/DDBJ databases">
        <title>Genome public.</title>
        <authorList>
            <person name="Liu C."/>
            <person name="Sun Q."/>
        </authorList>
    </citation>
    <scope>NUCLEOTIDE SEQUENCE</scope>
    <source>
        <strain evidence="3">NSJ-63</strain>
    </source>
</reference>
<dbReference type="RefSeq" id="WP_249279523.1">
    <property type="nucleotide sequence ID" value="NZ_JACRSS010000001.1"/>
</dbReference>
<comment type="caution">
    <text evidence="3">The sequence shown here is derived from an EMBL/GenBank/DDBJ whole genome shotgun (WGS) entry which is preliminary data.</text>
</comment>
<sequence length="151" mass="15956">MQNTRGASGKRKENKNSKPQKAAVGKSIKGAVFALVVTVVCVLIFAVIVKQAGLSNEVIGAVNQTIKVVCIFLAALIASRNVSEGKILAGIMAGAIYVVLGYLTFSLIDGQFGDIMMMFADLVMGVVIGMLTAMVFSKVFVKQPEKTAKKA</sequence>
<accession>A0A926HRP8</accession>
<dbReference type="AlphaFoldDB" id="A0A926HRP8"/>
<feature type="transmembrane region" description="Helical" evidence="2">
    <location>
        <begin position="30"/>
        <end position="49"/>
    </location>
</feature>
<gene>
    <name evidence="3" type="ORF">H8693_01645</name>
</gene>
<keyword evidence="2" id="KW-1133">Transmembrane helix</keyword>
<name>A0A926HRP8_9FIRM</name>
<feature type="region of interest" description="Disordered" evidence="1">
    <location>
        <begin position="1"/>
        <end position="21"/>
    </location>
</feature>
<feature type="transmembrane region" description="Helical" evidence="2">
    <location>
        <begin position="87"/>
        <end position="105"/>
    </location>
</feature>
<dbReference type="NCBIfam" id="TIGR04086">
    <property type="entry name" value="TIGR04086_membr"/>
    <property type="match status" value="1"/>
</dbReference>
<evidence type="ECO:0000313" key="3">
    <source>
        <dbReference type="EMBL" id="MBC8537632.1"/>
    </source>
</evidence>
<dbReference type="InterPro" id="IPR023804">
    <property type="entry name" value="DUF3792_TM"/>
</dbReference>
<protein>
    <submittedName>
        <fullName evidence="3">TIGR04086 family membrane protein</fullName>
    </submittedName>
</protein>
<keyword evidence="2" id="KW-0812">Transmembrane</keyword>
<feature type="transmembrane region" description="Helical" evidence="2">
    <location>
        <begin position="61"/>
        <end position="78"/>
    </location>
</feature>
<evidence type="ECO:0000313" key="4">
    <source>
        <dbReference type="Proteomes" id="UP000617951"/>
    </source>
</evidence>
<organism evidence="3 4">
    <name type="scientific">Guopingia tenuis</name>
    <dbReference type="NCBI Taxonomy" id="2763656"/>
    <lineage>
        <taxon>Bacteria</taxon>
        <taxon>Bacillati</taxon>
        <taxon>Bacillota</taxon>
        <taxon>Clostridia</taxon>
        <taxon>Christensenellales</taxon>
        <taxon>Christensenellaceae</taxon>
        <taxon>Guopingia</taxon>
    </lineage>
</organism>
<dbReference type="Pfam" id="PF12670">
    <property type="entry name" value="DUF3792"/>
    <property type="match status" value="1"/>
</dbReference>
<dbReference type="Proteomes" id="UP000617951">
    <property type="component" value="Unassembled WGS sequence"/>
</dbReference>
<keyword evidence="4" id="KW-1185">Reference proteome</keyword>
<proteinExistence type="predicted"/>